<organism evidence="7 8">
    <name type="scientific">Thanatephorus cucumeris (strain AG1-IB / isolate 7/3/14)</name>
    <name type="common">Lettuce bottom rot fungus</name>
    <name type="synonym">Rhizoctonia solani</name>
    <dbReference type="NCBI Taxonomy" id="1108050"/>
    <lineage>
        <taxon>Eukaryota</taxon>
        <taxon>Fungi</taxon>
        <taxon>Dikarya</taxon>
        <taxon>Basidiomycota</taxon>
        <taxon>Agaricomycotina</taxon>
        <taxon>Agaricomycetes</taxon>
        <taxon>Cantharellales</taxon>
        <taxon>Ceratobasidiaceae</taxon>
        <taxon>Rhizoctonia</taxon>
        <taxon>Rhizoctonia solani AG-1</taxon>
    </lineage>
</organism>
<evidence type="ECO:0000259" key="6">
    <source>
        <dbReference type="PROSITE" id="PS51230"/>
    </source>
</evidence>
<dbReference type="GO" id="GO:0005874">
    <property type="term" value="C:microtubule"/>
    <property type="evidence" value="ECO:0007669"/>
    <property type="project" value="UniProtKB-KW"/>
</dbReference>
<accession>M5C5J0</accession>
<name>M5C5J0_THACB</name>
<reference evidence="7 8" key="1">
    <citation type="journal article" date="2013" name="J. Biotechnol.">
        <title>Establishment and interpretation of the genome sequence of the phytopathogenic fungus Rhizoctonia solani AG1-IB isolate 7/3/14.</title>
        <authorList>
            <person name="Wibberg D.W."/>
            <person name="Jelonek L.J."/>
            <person name="Rupp O.R."/>
            <person name="Hennig M.H."/>
            <person name="Eikmeyer F.E."/>
            <person name="Goesmann A.G."/>
            <person name="Hartmann A.H."/>
            <person name="Borriss R.B."/>
            <person name="Grosch R.G."/>
            <person name="Puehler A.P."/>
            <person name="Schlueter A.S."/>
        </authorList>
    </citation>
    <scope>NUCLEOTIDE SEQUENCE [LARGE SCALE GENOMIC DNA]</scope>
    <source>
        <strain evidence="8">AG1-IB / isolate 7/3/14</strain>
    </source>
</reference>
<dbReference type="InterPro" id="IPR004953">
    <property type="entry name" value="EB1_C"/>
</dbReference>
<evidence type="ECO:0000256" key="3">
    <source>
        <dbReference type="ARBA" id="ARBA00022701"/>
    </source>
</evidence>
<protein>
    <submittedName>
        <fullName evidence="7">Microtubule-associated protein, RP/EB family</fullName>
    </submittedName>
</protein>
<dbReference type="AlphaFoldDB" id="M5C5J0"/>
<sequence length="71" mass="8141">MSAHLEGLEKERDFYFAKLRDIEIIVQQQMETLEADGKSDETLAAVQKILYSTEEGFEVPEQAGLDEEETF</sequence>
<dbReference type="Gene3D" id="1.20.5.1430">
    <property type="match status" value="1"/>
</dbReference>
<evidence type="ECO:0000313" key="8">
    <source>
        <dbReference type="Proteomes" id="UP000012065"/>
    </source>
</evidence>
<dbReference type="GO" id="GO:0008017">
    <property type="term" value="F:microtubule binding"/>
    <property type="evidence" value="ECO:0007669"/>
    <property type="project" value="InterPro"/>
</dbReference>
<dbReference type="PROSITE" id="PS51230">
    <property type="entry name" value="EB1_C"/>
    <property type="match status" value="1"/>
</dbReference>
<dbReference type="SUPFAM" id="SSF140612">
    <property type="entry name" value="EB1 dimerisation domain-like"/>
    <property type="match status" value="1"/>
</dbReference>
<feature type="domain" description="EB1 C-terminal" evidence="6">
    <location>
        <begin position="1"/>
        <end position="59"/>
    </location>
</feature>
<dbReference type="EMBL" id="CAOJ01007595">
    <property type="protein sequence ID" value="CCO31132.1"/>
    <property type="molecule type" value="Genomic_DNA"/>
</dbReference>
<evidence type="ECO:0000313" key="7">
    <source>
        <dbReference type="EMBL" id="CCO31132.1"/>
    </source>
</evidence>
<dbReference type="Proteomes" id="UP000012065">
    <property type="component" value="Unassembled WGS sequence"/>
</dbReference>
<evidence type="ECO:0000256" key="5">
    <source>
        <dbReference type="PROSITE-ProRule" id="PRU00576"/>
    </source>
</evidence>
<dbReference type="InterPro" id="IPR027328">
    <property type="entry name" value="MAPRE"/>
</dbReference>
<evidence type="ECO:0000256" key="1">
    <source>
        <dbReference type="ARBA" id="ARBA00004245"/>
    </source>
</evidence>
<dbReference type="Pfam" id="PF03271">
    <property type="entry name" value="EB1"/>
    <property type="match status" value="1"/>
</dbReference>
<proteinExistence type="predicted"/>
<keyword evidence="4" id="KW-0206">Cytoskeleton</keyword>
<evidence type="ECO:0000256" key="2">
    <source>
        <dbReference type="ARBA" id="ARBA00022490"/>
    </source>
</evidence>
<keyword evidence="2" id="KW-0963">Cytoplasm</keyword>
<keyword evidence="3 5" id="KW-0493">Microtubule</keyword>
<gene>
    <name evidence="7" type="ORF">BN14_05166</name>
</gene>
<comment type="subcellular location">
    <subcellularLocation>
        <location evidence="1">Cytoplasm</location>
        <location evidence="1">Cytoskeleton</location>
    </subcellularLocation>
</comment>
<dbReference type="HOGENOM" id="CLU_185713_0_0_1"/>
<evidence type="ECO:0000256" key="4">
    <source>
        <dbReference type="ARBA" id="ARBA00023212"/>
    </source>
</evidence>
<comment type="caution">
    <text evidence="7">The sequence shown here is derived from an EMBL/GenBank/DDBJ whole genome shotgun (WGS) entry which is preliminary data.</text>
</comment>
<dbReference type="InterPro" id="IPR036133">
    <property type="entry name" value="EB1_C_sf"/>
</dbReference>
<dbReference type="PANTHER" id="PTHR10623">
    <property type="entry name" value="MICROTUBULE-ASSOCIATED PROTEIN RP/EB FAMILY MEMBER"/>
    <property type="match status" value="1"/>
</dbReference>